<protein>
    <submittedName>
        <fullName evidence="1">Uncharacterized protein</fullName>
    </submittedName>
</protein>
<comment type="caution">
    <text evidence="1">The sequence shown here is derived from an EMBL/GenBank/DDBJ whole genome shotgun (WGS) entry which is preliminary data.</text>
</comment>
<proteinExistence type="predicted"/>
<reference evidence="1 2" key="1">
    <citation type="submission" date="2019-05" db="EMBL/GenBank/DDBJ databases">
        <authorList>
            <person name="Qu J.-H."/>
        </authorList>
    </citation>
    <scope>NUCLEOTIDE SEQUENCE [LARGE SCALE GENOMIC DNA]</scope>
    <source>
        <strain evidence="1 2">NS28</strain>
    </source>
</reference>
<sequence length="91" mass="10788">MNSATCRFGDPIGKSRQAWYDKQKQQDQTTFEYEMLLDELHSIRKNLPRIGAEKLHIMTAYFCQQHGIKVGRDKFTLLLKEIFWSHVERGE</sequence>
<evidence type="ECO:0000313" key="1">
    <source>
        <dbReference type="EMBL" id="KAA6440923.1"/>
    </source>
</evidence>
<dbReference type="RefSeq" id="WP_139010906.1">
    <property type="nucleotide sequence ID" value="NZ_VBSN01000025.1"/>
</dbReference>
<dbReference type="Proteomes" id="UP000323994">
    <property type="component" value="Unassembled WGS sequence"/>
</dbReference>
<dbReference type="EMBL" id="VBSN01000025">
    <property type="protein sequence ID" value="KAA6440923.1"/>
    <property type="molecule type" value="Genomic_DNA"/>
</dbReference>
<dbReference type="AlphaFoldDB" id="A0A5M8R2F9"/>
<gene>
    <name evidence="1" type="ORF">FEM33_04450</name>
</gene>
<name>A0A5M8R2F9_9BACT</name>
<accession>A0A5M8R2F9</accession>
<evidence type="ECO:0000313" key="2">
    <source>
        <dbReference type="Proteomes" id="UP000323994"/>
    </source>
</evidence>
<keyword evidence="2" id="KW-1185">Reference proteome</keyword>
<organism evidence="1 2">
    <name type="scientific">Dyadobacter flavalbus</name>
    <dbReference type="NCBI Taxonomy" id="2579942"/>
    <lineage>
        <taxon>Bacteria</taxon>
        <taxon>Pseudomonadati</taxon>
        <taxon>Bacteroidota</taxon>
        <taxon>Cytophagia</taxon>
        <taxon>Cytophagales</taxon>
        <taxon>Spirosomataceae</taxon>
        <taxon>Dyadobacter</taxon>
    </lineage>
</organism>